<evidence type="ECO:0000259" key="3">
    <source>
        <dbReference type="Pfam" id="PF07859"/>
    </source>
</evidence>
<comment type="caution">
    <text evidence="4">The sequence shown here is derived from an EMBL/GenBank/DDBJ whole genome shotgun (WGS) entry which is preliminary data.</text>
</comment>
<gene>
    <name evidence="4" type="ORF">PROFUN_13075</name>
</gene>
<sequence>MPTKEDKLPRTGPGLAYRFWCPIFPSLESRLPWTGVVPWIYCSFHFIWTILTLPLQCILILLSYIPFIGCIFRGPVAIRPSWGIGQTLFLTAFQKFIWTWFWGLPTGNATPFILNGIPFTAKFFNCSGIFRSMGRSIFGMTKTGPDVLDFEEVLIDPAPSDWFYGPVTDPFGIVVPGPVACYWVTQADKERKVKRGSGKVLVYLVQGGFIRSNSLEAPFAYNICRETSTPLLTVEYRKAVDRSRCFPASIQDALAGYYYLLTLGYLPENILVMGDSAGGGLVHTLLLQLSTLRSQGIKSINDQFVQPPGRVLMLSPWVDLTMSMGDNTLHRYDIIYPPMEQQGASCYLAKPGVKYYKNREADQKARAANYPSVRAEQPLISPALRTPEVAAALDIIATAASECGGIKVMIMYGGTEVSGPEAKQLAANLRDAASRHSKLSRSPSIDVLLVEGKDGIHCYGSFYNAKSSEGVIFWNHIRSHLNQPLGSPSLLV</sequence>
<keyword evidence="5" id="KW-1185">Reference proteome</keyword>
<dbReference type="PANTHER" id="PTHR48081:SF8">
    <property type="entry name" value="ALPHA_BETA HYDROLASE FOLD-3 DOMAIN-CONTAINING PROTEIN-RELATED"/>
    <property type="match status" value="1"/>
</dbReference>
<proteinExistence type="predicted"/>
<dbReference type="OrthoDB" id="408631at2759"/>
<reference evidence="4 5" key="1">
    <citation type="journal article" date="2018" name="Genome Biol. Evol.">
        <title>Multiple Roots of Fruiting Body Formation in Amoebozoa.</title>
        <authorList>
            <person name="Hillmann F."/>
            <person name="Forbes G."/>
            <person name="Novohradska S."/>
            <person name="Ferling I."/>
            <person name="Riege K."/>
            <person name="Groth M."/>
            <person name="Westermann M."/>
            <person name="Marz M."/>
            <person name="Spaller T."/>
            <person name="Winckler T."/>
            <person name="Schaap P."/>
            <person name="Glockner G."/>
        </authorList>
    </citation>
    <scope>NUCLEOTIDE SEQUENCE [LARGE SCALE GENOMIC DNA]</scope>
    <source>
        <strain evidence="4 5">Jena</strain>
    </source>
</reference>
<feature type="domain" description="Alpha/beta hydrolase fold-3" evidence="3">
    <location>
        <begin position="202"/>
        <end position="324"/>
    </location>
</feature>
<dbReference type="SUPFAM" id="SSF53474">
    <property type="entry name" value="alpha/beta-Hydrolases"/>
    <property type="match status" value="1"/>
</dbReference>
<evidence type="ECO:0000313" key="5">
    <source>
        <dbReference type="Proteomes" id="UP000241769"/>
    </source>
</evidence>
<dbReference type="GO" id="GO:0016787">
    <property type="term" value="F:hydrolase activity"/>
    <property type="evidence" value="ECO:0007669"/>
    <property type="project" value="UniProtKB-KW"/>
</dbReference>
<accession>A0A2P6N5G3</accession>
<name>A0A2P6N5G3_9EUKA</name>
<keyword evidence="2" id="KW-0812">Transmembrane</keyword>
<dbReference type="Pfam" id="PF07859">
    <property type="entry name" value="Abhydrolase_3"/>
    <property type="match status" value="1"/>
</dbReference>
<dbReference type="InterPro" id="IPR050300">
    <property type="entry name" value="GDXG_lipolytic_enzyme"/>
</dbReference>
<dbReference type="STRING" id="1890364.A0A2P6N5G3"/>
<keyword evidence="2" id="KW-1133">Transmembrane helix</keyword>
<protein>
    <submittedName>
        <fullName evidence="4">Esterase/lipase</fullName>
    </submittedName>
</protein>
<feature type="transmembrane region" description="Helical" evidence="2">
    <location>
        <begin position="46"/>
        <end position="72"/>
    </location>
</feature>
<evidence type="ECO:0000313" key="4">
    <source>
        <dbReference type="EMBL" id="PRP79195.1"/>
    </source>
</evidence>
<dbReference type="Gene3D" id="3.40.50.1820">
    <property type="entry name" value="alpha/beta hydrolase"/>
    <property type="match status" value="1"/>
</dbReference>
<dbReference type="PANTHER" id="PTHR48081">
    <property type="entry name" value="AB HYDROLASE SUPERFAMILY PROTEIN C4A8.06C"/>
    <property type="match status" value="1"/>
</dbReference>
<dbReference type="EMBL" id="MDYQ01000193">
    <property type="protein sequence ID" value="PRP79195.1"/>
    <property type="molecule type" value="Genomic_DNA"/>
</dbReference>
<evidence type="ECO:0000256" key="2">
    <source>
        <dbReference type="SAM" id="Phobius"/>
    </source>
</evidence>
<dbReference type="Proteomes" id="UP000241769">
    <property type="component" value="Unassembled WGS sequence"/>
</dbReference>
<evidence type="ECO:0000256" key="1">
    <source>
        <dbReference type="ARBA" id="ARBA00022801"/>
    </source>
</evidence>
<keyword evidence="2" id="KW-0472">Membrane</keyword>
<organism evidence="4 5">
    <name type="scientific">Planoprotostelium fungivorum</name>
    <dbReference type="NCBI Taxonomy" id="1890364"/>
    <lineage>
        <taxon>Eukaryota</taxon>
        <taxon>Amoebozoa</taxon>
        <taxon>Evosea</taxon>
        <taxon>Variosea</taxon>
        <taxon>Cavosteliida</taxon>
        <taxon>Cavosteliaceae</taxon>
        <taxon>Planoprotostelium</taxon>
    </lineage>
</organism>
<dbReference type="InParanoid" id="A0A2P6N5G3"/>
<dbReference type="AlphaFoldDB" id="A0A2P6N5G3"/>
<dbReference type="InterPro" id="IPR013094">
    <property type="entry name" value="AB_hydrolase_3"/>
</dbReference>
<keyword evidence="1" id="KW-0378">Hydrolase</keyword>
<feature type="transmembrane region" description="Helical" evidence="2">
    <location>
        <begin position="84"/>
        <end position="103"/>
    </location>
</feature>
<dbReference type="InterPro" id="IPR029058">
    <property type="entry name" value="AB_hydrolase_fold"/>
</dbReference>